<comment type="caution">
    <text evidence="12">The sequence shown here is derived from an EMBL/GenBank/DDBJ whole genome shotgun (WGS) entry which is preliminary data.</text>
</comment>
<dbReference type="Gene3D" id="1.20.120.160">
    <property type="entry name" value="HPT domain"/>
    <property type="match status" value="1"/>
</dbReference>
<evidence type="ECO:0000256" key="3">
    <source>
        <dbReference type="ARBA" id="ARBA00022553"/>
    </source>
</evidence>
<accession>A0ABX1IDT3</accession>
<dbReference type="Gene3D" id="1.10.287.560">
    <property type="entry name" value="Histidine kinase CheA-like, homodimeric domain"/>
    <property type="match status" value="1"/>
</dbReference>
<comment type="catalytic activity">
    <reaction evidence="1">
        <text>ATP + protein L-histidine = ADP + protein N-phospho-L-histidine.</text>
        <dbReference type="EC" id="2.7.13.3"/>
    </reaction>
</comment>
<evidence type="ECO:0000259" key="11">
    <source>
        <dbReference type="PROSITE" id="PS50894"/>
    </source>
</evidence>
<evidence type="ECO:0000313" key="13">
    <source>
        <dbReference type="Proteomes" id="UP000740754"/>
    </source>
</evidence>
<evidence type="ECO:0000256" key="4">
    <source>
        <dbReference type="ARBA" id="ARBA00022679"/>
    </source>
</evidence>
<dbReference type="SUPFAM" id="SSF47226">
    <property type="entry name" value="Histidine-containing phosphotransfer domain, HPT domain"/>
    <property type="match status" value="1"/>
</dbReference>
<dbReference type="Gene3D" id="2.30.30.40">
    <property type="entry name" value="SH3 Domains"/>
    <property type="match status" value="1"/>
</dbReference>
<sequence length="786" mass="86411">MNPLLDQFITEGRDILQTIGERLLQLEDTPDDSALMGELFRLVHTLKGNSGLFDLPEMTRVLHAAEDLMDAVRDGRRPFDRPVADRLLEAMDFVLALIDEIGDSAESAPPNTARHANDALELANALRSLLAAAQATTPTATETEPAPSPTPAAIPFESLPSRIQQELAQRLEAGEPLCWLTYEPEEECFFKGEDPFHQVLQLGEPYWRRVSSREDWAPLDELDAYRCILRFEAILNTPAEALHEHFRYIPEQVQIVPLQPPAPSIAPAPSSEPPPDAETAWSFNVVLEAQREILGLTDNPPWLSGRLRAVATTLEAAFASIGQAVDRDALQQALHSADASQSSQPLLHWLDEQQRLGDTQLPAAAPPPTTATAARPEAPEAEEPIKFGRRAEDRLAGHTLKVDQVKIDRLMNLIGEMVVTKNALPYLANRAEEVFGTRELAREIKAQYGIINRIAEEMQDAIMQIRMMPVSFVLQRFPRLVRDTARRLGKEVRLVMEGESTEADKNIIEALADPLVHIVRNSLDHGLESPAERRASGKPSEGRLTISARQESDRVVIEISDDGRGIDPERIRRKAYERGLIGEPELERLTDQEAINLVFAAGFSTAEQVSDLSGRGVGMDVVRNAIACVNGTVELHSQLGQGTRLQLSLPLSMAVTNVMIIESAGQRFGVPMDTVAETVRVARNDIRTIKRRLTTVLRGRLVPLVTLNDLLGLTIEQAPNGDDEFAVLVVRIGPDPLGIIVDDCRETIDIILKPLTGILAGLGGYAGSALLGDGSVLLVLNPRELL</sequence>
<dbReference type="Pfam" id="PF02895">
    <property type="entry name" value="H-kinase_dim"/>
    <property type="match status" value="1"/>
</dbReference>
<dbReference type="CDD" id="cd16916">
    <property type="entry name" value="HATPase_CheA-like"/>
    <property type="match status" value="1"/>
</dbReference>
<dbReference type="PANTHER" id="PTHR43395">
    <property type="entry name" value="SENSOR HISTIDINE KINASE CHEA"/>
    <property type="match status" value="1"/>
</dbReference>
<dbReference type="EMBL" id="JAAXKX010000025">
    <property type="protein sequence ID" value="NKN34332.1"/>
    <property type="molecule type" value="Genomic_DNA"/>
</dbReference>
<dbReference type="PROSITE" id="PS50894">
    <property type="entry name" value="HPT"/>
    <property type="match status" value="1"/>
</dbReference>
<dbReference type="InterPro" id="IPR004105">
    <property type="entry name" value="CheA-like_dim"/>
</dbReference>
<dbReference type="InterPro" id="IPR003594">
    <property type="entry name" value="HATPase_dom"/>
</dbReference>
<protein>
    <recommendedName>
        <fullName evidence="2">histidine kinase</fullName>
        <ecNumber evidence="2">2.7.13.3</ecNumber>
    </recommendedName>
</protein>
<dbReference type="PANTHER" id="PTHR43395:SF1">
    <property type="entry name" value="CHEMOTAXIS PROTEIN CHEA"/>
    <property type="match status" value="1"/>
</dbReference>
<evidence type="ECO:0000313" key="12">
    <source>
        <dbReference type="EMBL" id="NKN34332.1"/>
    </source>
</evidence>
<dbReference type="EC" id="2.7.13.3" evidence="2"/>
<keyword evidence="3 7" id="KW-0597">Phosphoprotein</keyword>
<dbReference type="SUPFAM" id="SSF55874">
    <property type="entry name" value="ATPase domain of HSP90 chaperone/DNA topoisomerase II/histidine kinase"/>
    <property type="match status" value="1"/>
</dbReference>
<evidence type="ECO:0000256" key="2">
    <source>
        <dbReference type="ARBA" id="ARBA00012438"/>
    </source>
</evidence>
<feature type="domain" description="CheW-like" evidence="10">
    <location>
        <begin position="655"/>
        <end position="786"/>
    </location>
</feature>
<dbReference type="Pfam" id="PF02518">
    <property type="entry name" value="HATPase_c"/>
    <property type="match status" value="1"/>
</dbReference>
<dbReference type="SMART" id="SM01231">
    <property type="entry name" value="H-kinase_dim"/>
    <property type="match status" value="1"/>
</dbReference>
<keyword evidence="4" id="KW-0808">Transferase</keyword>
<evidence type="ECO:0000256" key="1">
    <source>
        <dbReference type="ARBA" id="ARBA00000085"/>
    </source>
</evidence>
<dbReference type="InterPro" id="IPR037006">
    <property type="entry name" value="CheA-like_homodim_sf"/>
</dbReference>
<dbReference type="SMART" id="SM00073">
    <property type="entry name" value="HPT"/>
    <property type="match status" value="1"/>
</dbReference>
<name>A0ABX1IDT3_9GAMM</name>
<keyword evidence="13" id="KW-1185">Reference proteome</keyword>
<dbReference type="SUPFAM" id="SSF50341">
    <property type="entry name" value="CheW-like"/>
    <property type="match status" value="1"/>
</dbReference>
<dbReference type="InterPro" id="IPR036097">
    <property type="entry name" value="HisK_dim/P_sf"/>
</dbReference>
<feature type="modified residue" description="Phosphohistidine" evidence="7">
    <location>
        <position position="44"/>
    </location>
</feature>
<evidence type="ECO:0000256" key="6">
    <source>
        <dbReference type="ARBA" id="ARBA00023012"/>
    </source>
</evidence>
<evidence type="ECO:0000256" key="8">
    <source>
        <dbReference type="SAM" id="MobiDB-lite"/>
    </source>
</evidence>
<dbReference type="SMART" id="SM00260">
    <property type="entry name" value="CheW"/>
    <property type="match status" value="1"/>
</dbReference>
<dbReference type="InterPro" id="IPR008207">
    <property type="entry name" value="Sig_transdc_His_kin_Hpt_dom"/>
</dbReference>
<evidence type="ECO:0000256" key="7">
    <source>
        <dbReference type="PROSITE-ProRule" id="PRU00110"/>
    </source>
</evidence>
<feature type="region of interest" description="Disordered" evidence="8">
    <location>
        <begin position="359"/>
        <end position="388"/>
    </location>
</feature>
<proteinExistence type="predicted"/>
<dbReference type="SUPFAM" id="SSF47384">
    <property type="entry name" value="Homodimeric domain of signal transducing histidine kinase"/>
    <property type="match status" value="1"/>
</dbReference>
<dbReference type="InterPro" id="IPR004358">
    <property type="entry name" value="Sig_transdc_His_kin-like_C"/>
</dbReference>
<dbReference type="CDD" id="cd00088">
    <property type="entry name" value="HPT"/>
    <property type="match status" value="1"/>
</dbReference>
<dbReference type="PROSITE" id="PS50109">
    <property type="entry name" value="HIS_KIN"/>
    <property type="match status" value="1"/>
</dbReference>
<dbReference type="InterPro" id="IPR036061">
    <property type="entry name" value="CheW-like_dom_sf"/>
</dbReference>
<dbReference type="PROSITE" id="PS50851">
    <property type="entry name" value="CHEW"/>
    <property type="match status" value="1"/>
</dbReference>
<keyword evidence="5" id="KW-0418">Kinase</keyword>
<keyword evidence="6" id="KW-0902">Two-component regulatory system</keyword>
<dbReference type="PRINTS" id="PR00344">
    <property type="entry name" value="BCTRLSENSOR"/>
</dbReference>
<feature type="domain" description="Histidine kinase" evidence="9">
    <location>
        <begin position="451"/>
        <end position="653"/>
    </location>
</feature>
<dbReference type="InterPro" id="IPR002545">
    <property type="entry name" value="CheW-lke_dom"/>
</dbReference>
<evidence type="ECO:0000259" key="10">
    <source>
        <dbReference type="PROSITE" id="PS50851"/>
    </source>
</evidence>
<gene>
    <name evidence="12" type="ORF">HF203_13985</name>
</gene>
<feature type="domain" description="HPt" evidence="11">
    <location>
        <begin position="1"/>
        <end position="101"/>
    </location>
</feature>
<dbReference type="Pfam" id="PF01584">
    <property type="entry name" value="CheW"/>
    <property type="match status" value="1"/>
</dbReference>
<dbReference type="Gene3D" id="3.30.565.10">
    <property type="entry name" value="Histidine kinase-like ATPase, C-terminal domain"/>
    <property type="match status" value="1"/>
</dbReference>
<evidence type="ECO:0000259" key="9">
    <source>
        <dbReference type="PROSITE" id="PS50109"/>
    </source>
</evidence>
<dbReference type="RefSeq" id="WP_168670721.1">
    <property type="nucleotide sequence ID" value="NZ_JAAXKX010000025.1"/>
</dbReference>
<evidence type="ECO:0000256" key="5">
    <source>
        <dbReference type="ARBA" id="ARBA00022777"/>
    </source>
</evidence>
<dbReference type="InterPro" id="IPR005467">
    <property type="entry name" value="His_kinase_dom"/>
</dbReference>
<dbReference type="Pfam" id="PF01627">
    <property type="entry name" value="Hpt"/>
    <property type="match status" value="1"/>
</dbReference>
<dbReference type="Proteomes" id="UP000740754">
    <property type="component" value="Unassembled WGS sequence"/>
</dbReference>
<dbReference type="InterPro" id="IPR036890">
    <property type="entry name" value="HATPase_C_sf"/>
</dbReference>
<organism evidence="12 13">
    <name type="scientific">Marichromatium bheemlicum</name>
    <dbReference type="NCBI Taxonomy" id="365339"/>
    <lineage>
        <taxon>Bacteria</taxon>
        <taxon>Pseudomonadati</taxon>
        <taxon>Pseudomonadota</taxon>
        <taxon>Gammaproteobacteria</taxon>
        <taxon>Chromatiales</taxon>
        <taxon>Chromatiaceae</taxon>
        <taxon>Marichromatium</taxon>
    </lineage>
</organism>
<dbReference type="SMART" id="SM00387">
    <property type="entry name" value="HATPase_c"/>
    <property type="match status" value="1"/>
</dbReference>
<dbReference type="InterPro" id="IPR036641">
    <property type="entry name" value="HPT_dom_sf"/>
</dbReference>
<reference evidence="12 13" key="1">
    <citation type="submission" date="2020-04" db="EMBL/GenBank/DDBJ databases">
        <title>Draft Whole-Genome sequence of Marichromatium bheemlicum DSM 18632, type strain.</title>
        <authorList>
            <person name="Kyndt J.A."/>
            <person name="Meyer T.E."/>
        </authorList>
    </citation>
    <scope>NUCLEOTIDE SEQUENCE [LARGE SCALE GENOMIC DNA]</scope>
    <source>
        <strain evidence="12 13">DSM 18632</strain>
    </source>
</reference>
<dbReference type="InterPro" id="IPR051315">
    <property type="entry name" value="Bact_Chemotaxis_CheA"/>
</dbReference>